<gene>
    <name evidence="1" type="ORF">BTN50_0332</name>
</gene>
<protein>
    <submittedName>
        <fullName evidence="1">Mobile element protein</fullName>
    </submittedName>
</protein>
<keyword evidence="2" id="KW-1185">Reference proteome</keyword>
<evidence type="ECO:0000313" key="2">
    <source>
        <dbReference type="Proteomes" id="UP000218160"/>
    </source>
</evidence>
<organism evidence="1 2">
    <name type="scientific">Candidatus Enterovibrio altilux</name>
    <dbReference type="NCBI Taxonomy" id="1927128"/>
    <lineage>
        <taxon>Bacteria</taxon>
        <taxon>Pseudomonadati</taxon>
        <taxon>Pseudomonadota</taxon>
        <taxon>Gammaproteobacteria</taxon>
        <taxon>Vibrionales</taxon>
        <taxon>Vibrionaceae</taxon>
        <taxon>Enterovibrio</taxon>
    </lineage>
</organism>
<dbReference type="AlphaFoldDB" id="A0A291B790"/>
<dbReference type="KEGG" id="elux:BTN50_0332"/>
<evidence type="ECO:0000313" key="1">
    <source>
        <dbReference type="EMBL" id="ATF08868.1"/>
    </source>
</evidence>
<sequence>MIRVKNLLGGTLSLRDNTTQISKIYAMIKALNKLIKLGIHNTKAVV</sequence>
<proteinExistence type="predicted"/>
<name>A0A291B790_9GAMM</name>
<reference evidence="2" key="1">
    <citation type="submission" date="2017-04" db="EMBL/GenBank/DDBJ databases">
        <title>Genome evolution of the luminous symbionts of deep sea anglerfish.</title>
        <authorList>
            <person name="Hendry T.A."/>
        </authorList>
    </citation>
    <scope>NUCLEOTIDE SEQUENCE [LARGE SCALE GENOMIC DNA]</scope>
</reference>
<dbReference type="EMBL" id="CP020660">
    <property type="protein sequence ID" value="ATF08868.1"/>
    <property type="molecule type" value="Genomic_DNA"/>
</dbReference>
<dbReference type="Proteomes" id="UP000218160">
    <property type="component" value="Chromosome 1"/>
</dbReference>
<accession>A0A291B790</accession>